<evidence type="ECO:0000256" key="6">
    <source>
        <dbReference type="ARBA" id="ARBA00022989"/>
    </source>
</evidence>
<dbReference type="AlphaFoldDB" id="A0A9E7I1L2"/>
<dbReference type="SUPFAM" id="SSF56112">
    <property type="entry name" value="Protein kinase-like (PK-like)"/>
    <property type="match status" value="1"/>
</dbReference>
<keyword evidence="2" id="KW-0433">Leucine-rich repeat</keyword>
<evidence type="ECO:0000256" key="2">
    <source>
        <dbReference type="ARBA" id="ARBA00022614"/>
    </source>
</evidence>
<dbReference type="EMBL" id="CP097510">
    <property type="protein sequence ID" value="URE40948.1"/>
    <property type="molecule type" value="Genomic_DNA"/>
</dbReference>
<evidence type="ECO:0000313" key="10">
    <source>
        <dbReference type="EMBL" id="URE40948.1"/>
    </source>
</evidence>
<proteinExistence type="predicted"/>
<dbReference type="InterPro" id="IPR055414">
    <property type="entry name" value="LRR_R13L4/SHOC2-like"/>
</dbReference>
<evidence type="ECO:0000256" key="7">
    <source>
        <dbReference type="ARBA" id="ARBA00023136"/>
    </source>
</evidence>
<dbReference type="Gene3D" id="1.10.510.10">
    <property type="entry name" value="Transferase(Phosphotransferase) domain 1"/>
    <property type="match status" value="1"/>
</dbReference>
<dbReference type="FunFam" id="3.80.10.10:FF:000379">
    <property type="entry name" value="Protein NSP-INTERACTING KINASE 2"/>
    <property type="match status" value="1"/>
</dbReference>
<dbReference type="PROSITE" id="PS50011">
    <property type="entry name" value="PROTEIN_KINASE_DOM"/>
    <property type="match status" value="1"/>
</dbReference>
<name>A0A9E7I1L2_9LILI</name>
<accession>A0A9E7I1L2</accession>
<feature type="domain" description="Protein kinase" evidence="9">
    <location>
        <begin position="488"/>
        <end position="756"/>
    </location>
</feature>
<dbReference type="SUPFAM" id="SSF52058">
    <property type="entry name" value="L domain-like"/>
    <property type="match status" value="1"/>
</dbReference>
<dbReference type="InterPro" id="IPR032675">
    <property type="entry name" value="LRR_dom_sf"/>
</dbReference>
<feature type="transmembrane region" description="Helical" evidence="8">
    <location>
        <begin position="84"/>
        <end position="100"/>
    </location>
</feature>
<dbReference type="GO" id="GO:0004674">
    <property type="term" value="F:protein serine/threonine kinase activity"/>
    <property type="evidence" value="ECO:0007669"/>
    <property type="project" value="UniProtKB-EC"/>
</dbReference>
<dbReference type="InterPro" id="IPR013210">
    <property type="entry name" value="LRR_N_plant-typ"/>
</dbReference>
<dbReference type="PANTHER" id="PTHR48007">
    <property type="entry name" value="LEUCINE-RICH REPEAT RECEPTOR-LIKE PROTEIN KINASE PXC1"/>
    <property type="match status" value="1"/>
</dbReference>
<dbReference type="CDD" id="cd14066">
    <property type="entry name" value="STKc_IRAK"/>
    <property type="match status" value="1"/>
</dbReference>
<evidence type="ECO:0000259" key="9">
    <source>
        <dbReference type="PROSITE" id="PS50011"/>
    </source>
</evidence>
<dbReference type="FunFam" id="3.30.200.20:FF:000371">
    <property type="entry name" value="Protein NSP-INTERACTING KINASE 2"/>
    <property type="match status" value="1"/>
</dbReference>
<dbReference type="Pfam" id="PF23598">
    <property type="entry name" value="LRR_14"/>
    <property type="match status" value="1"/>
</dbReference>
<dbReference type="SMART" id="SM00369">
    <property type="entry name" value="LRR_TYP"/>
    <property type="match status" value="3"/>
</dbReference>
<keyword evidence="7 8" id="KW-0472">Membrane</keyword>
<dbReference type="Proteomes" id="UP001055439">
    <property type="component" value="Chromosome 8"/>
</dbReference>
<protein>
    <submittedName>
        <fullName evidence="10">Leucine-rich repeat</fullName>
    </submittedName>
</protein>
<dbReference type="InterPro" id="IPR000719">
    <property type="entry name" value="Prot_kinase_dom"/>
</dbReference>
<dbReference type="InterPro" id="IPR046959">
    <property type="entry name" value="PRK1-6/SRF4-like"/>
</dbReference>
<dbReference type="InterPro" id="IPR003591">
    <property type="entry name" value="Leu-rich_rpt_typical-subtyp"/>
</dbReference>
<dbReference type="Pfam" id="PF08263">
    <property type="entry name" value="LRRNT_2"/>
    <property type="match status" value="1"/>
</dbReference>
<dbReference type="PANTHER" id="PTHR48007:SF65">
    <property type="entry name" value="OS01G0577600 PROTEIN"/>
    <property type="match status" value="1"/>
</dbReference>
<dbReference type="InterPro" id="IPR011009">
    <property type="entry name" value="Kinase-like_dom_sf"/>
</dbReference>
<keyword evidence="6 8" id="KW-1133">Transmembrane helix</keyword>
<keyword evidence="4" id="KW-0732">Signal</keyword>
<evidence type="ECO:0000256" key="3">
    <source>
        <dbReference type="ARBA" id="ARBA00022692"/>
    </source>
</evidence>
<dbReference type="Pfam" id="PF07714">
    <property type="entry name" value="PK_Tyr_Ser-Thr"/>
    <property type="match status" value="1"/>
</dbReference>
<organism evidence="10 11">
    <name type="scientific">Musa troglodytarum</name>
    <name type="common">fe'i banana</name>
    <dbReference type="NCBI Taxonomy" id="320322"/>
    <lineage>
        <taxon>Eukaryota</taxon>
        <taxon>Viridiplantae</taxon>
        <taxon>Streptophyta</taxon>
        <taxon>Embryophyta</taxon>
        <taxon>Tracheophyta</taxon>
        <taxon>Spermatophyta</taxon>
        <taxon>Magnoliopsida</taxon>
        <taxon>Liliopsida</taxon>
        <taxon>Zingiberales</taxon>
        <taxon>Musaceae</taxon>
        <taxon>Musa</taxon>
    </lineage>
</organism>
<sequence length="766" mass="83079">MSSSSLPSRFLRHCPTHLFARENVFFTPLPWLSLPPSFLPTKKKKKASPPRLIPFPFILFSESAPAQRGLPLAAMGSASPRSHGLLFSLLLLLLLSFVVHQRPVRGSDELRALMELKVSLDPENRLLTSWTREGEPCRGDFEGVACDESGKVANISLQGRGLSGSIAPAVAELEGLTGLYLHFNKISGVIPREIGNLSRLSDLYLNVNNLSGSIPEEIGNMGGLQVLQLSNNKLTGSVPPRLGLLKNLNMLALQSNHLTGAIPATLGDLTELTWLDVSFNQLFGSIPVKLSQLPQLTVLDVQSNLLSGNVPSELKKLGAKFKYGNNTDLCGTGFTGLRVCTSADLLNASRPEPFSAGLAPQDLPQSVNISADCSATHCSSSSKSTNVVIVVATTIVVFGVMVCGLMAFLWFRLRKQKIGGLFEVSDSLLSADPTKFSYRAASPLINLEYSSHWDPMTDERSGIGGLSLEVSQIYRFNLEEVECATQYFSEVNLLGKKSGFAATYKGLLRDGTQIAVKRINKTSCKSEEAEFLKGLRTLTLLRHENLVGLRGFCYSRARGECFLIYDFVANGSLSEYLDVKGDGIHKVLDWPLRVSIVKGIAKGIEYLHGDGANKPSLLHQNLSAAKVLIDHQFNPLLSGSGLHKLLADDVVFSSLKTSAAMGYMAPEYATVGRFSEKSDVYAFGVIVLQILTGKTRTSHSRPEAESGKLEDLIDENLQGDYSKPEAATLAGIALLCTSEVPSQRPTMEAVLQEMSSGGNHCCRSKN</sequence>
<evidence type="ECO:0000313" key="11">
    <source>
        <dbReference type="Proteomes" id="UP001055439"/>
    </source>
</evidence>
<dbReference type="InterPro" id="IPR001245">
    <property type="entry name" value="Ser-Thr/Tyr_kinase_cat_dom"/>
</dbReference>
<keyword evidence="11" id="KW-1185">Reference proteome</keyword>
<evidence type="ECO:0000256" key="4">
    <source>
        <dbReference type="ARBA" id="ARBA00022729"/>
    </source>
</evidence>
<dbReference type="Gene3D" id="3.30.200.20">
    <property type="entry name" value="Phosphorylase Kinase, domain 1"/>
    <property type="match status" value="1"/>
</dbReference>
<dbReference type="Gene3D" id="3.80.10.10">
    <property type="entry name" value="Ribonuclease Inhibitor"/>
    <property type="match status" value="2"/>
</dbReference>
<feature type="transmembrane region" description="Helical" evidence="8">
    <location>
        <begin position="387"/>
        <end position="411"/>
    </location>
</feature>
<evidence type="ECO:0000256" key="1">
    <source>
        <dbReference type="ARBA" id="ARBA00004370"/>
    </source>
</evidence>
<evidence type="ECO:0000256" key="8">
    <source>
        <dbReference type="SAM" id="Phobius"/>
    </source>
</evidence>
<keyword evidence="3 8" id="KW-0812">Transmembrane</keyword>
<gene>
    <name evidence="10" type="ORF">MUK42_16569</name>
</gene>
<evidence type="ECO:0000256" key="5">
    <source>
        <dbReference type="ARBA" id="ARBA00022737"/>
    </source>
</evidence>
<dbReference type="GO" id="GO:0016020">
    <property type="term" value="C:membrane"/>
    <property type="evidence" value="ECO:0007669"/>
    <property type="project" value="UniProtKB-SubCell"/>
</dbReference>
<comment type="subcellular location">
    <subcellularLocation>
        <location evidence="1">Membrane</location>
    </subcellularLocation>
</comment>
<reference evidence="10" key="1">
    <citation type="submission" date="2022-05" db="EMBL/GenBank/DDBJ databases">
        <title>The Musa troglodytarum L. genome provides insights into the mechanism of non-climacteric behaviour and enrichment of carotenoids.</title>
        <authorList>
            <person name="Wang J."/>
        </authorList>
    </citation>
    <scope>NUCLEOTIDE SEQUENCE</scope>
    <source>
        <tissue evidence="10">Leaf</tissue>
    </source>
</reference>
<dbReference type="GO" id="GO:0005524">
    <property type="term" value="F:ATP binding"/>
    <property type="evidence" value="ECO:0007669"/>
    <property type="project" value="InterPro"/>
</dbReference>
<dbReference type="OrthoDB" id="676979at2759"/>
<keyword evidence="5" id="KW-0677">Repeat</keyword>